<dbReference type="EMBL" id="VIFK01000345">
    <property type="protein sequence ID" value="TQE96497.1"/>
    <property type="molecule type" value="Genomic_DNA"/>
</dbReference>
<evidence type="ECO:0000313" key="1">
    <source>
        <dbReference type="EMBL" id="TQE96497.1"/>
    </source>
</evidence>
<dbReference type="AlphaFoldDB" id="A0A540VIA8"/>
<evidence type="ECO:0000313" key="2">
    <source>
        <dbReference type="Proteomes" id="UP000315400"/>
    </source>
</evidence>
<reference evidence="1 2" key="1">
    <citation type="submission" date="2019-06" db="EMBL/GenBank/DDBJ databases">
        <title>Metagenome assembled Genome of Spiribacter salinus SL48-SHIP from the microbial mat of Salt Lake 48 (Novosibirsk region, Russia).</title>
        <authorList>
            <person name="Shipova A."/>
            <person name="Rozanov A.S."/>
            <person name="Bryanskaya A.V."/>
            <person name="Peltek S.E."/>
        </authorList>
    </citation>
    <scope>NUCLEOTIDE SEQUENCE [LARGE SCALE GENOMIC DNA]</scope>
    <source>
        <strain evidence="1">SL48-SHIP-2</strain>
    </source>
</reference>
<dbReference type="Proteomes" id="UP000315400">
    <property type="component" value="Unassembled WGS sequence"/>
</dbReference>
<proteinExistence type="predicted"/>
<gene>
    <name evidence="1" type="ORF">FKY71_16635</name>
</gene>
<accession>A0A540VIA8</accession>
<organism evidence="1 2">
    <name type="scientific">Spiribacter salinus</name>
    <dbReference type="NCBI Taxonomy" id="1335746"/>
    <lineage>
        <taxon>Bacteria</taxon>
        <taxon>Pseudomonadati</taxon>
        <taxon>Pseudomonadota</taxon>
        <taxon>Gammaproteobacteria</taxon>
        <taxon>Chromatiales</taxon>
        <taxon>Ectothiorhodospiraceae</taxon>
        <taxon>Spiribacter</taxon>
    </lineage>
</organism>
<sequence>MRNPICLFIAIWRSLRHFNIVSGHAFRTAAFTTPANVHVLECKRCGRMSVAWSFDSLEDQK</sequence>
<protein>
    <submittedName>
        <fullName evidence="1">Uncharacterized protein</fullName>
    </submittedName>
</protein>
<name>A0A540VIA8_9GAMM</name>
<comment type="caution">
    <text evidence="1">The sequence shown here is derived from an EMBL/GenBank/DDBJ whole genome shotgun (WGS) entry which is preliminary data.</text>
</comment>